<keyword evidence="9" id="KW-1185">Reference proteome</keyword>
<feature type="domain" description="RNA polymerase sigma-70 region 2" evidence="6">
    <location>
        <begin position="20"/>
        <end position="88"/>
    </location>
</feature>
<dbReference type="EMBL" id="BIFH01000018">
    <property type="protein sequence ID" value="GCD95746.1"/>
    <property type="molecule type" value="Genomic_DNA"/>
</dbReference>
<dbReference type="InterPro" id="IPR013324">
    <property type="entry name" value="RNA_pol_sigma_r3/r4-like"/>
</dbReference>
<feature type="domain" description="RNA polymerase sigma factor 70 region 4 type 2" evidence="7">
    <location>
        <begin position="121"/>
        <end position="172"/>
    </location>
</feature>
<dbReference type="GO" id="GO:0016987">
    <property type="term" value="F:sigma factor activity"/>
    <property type="evidence" value="ECO:0007669"/>
    <property type="project" value="UniProtKB-KW"/>
</dbReference>
<dbReference type="PANTHER" id="PTHR43133:SF25">
    <property type="entry name" value="RNA POLYMERASE SIGMA FACTOR RFAY-RELATED"/>
    <property type="match status" value="1"/>
</dbReference>
<evidence type="ECO:0000313" key="8">
    <source>
        <dbReference type="EMBL" id="GCD95746.1"/>
    </source>
</evidence>
<evidence type="ECO:0000256" key="5">
    <source>
        <dbReference type="SAM" id="MobiDB-lite"/>
    </source>
</evidence>
<feature type="compositionally biased region" description="Basic and acidic residues" evidence="5">
    <location>
        <begin position="177"/>
        <end position="204"/>
    </location>
</feature>
<dbReference type="InterPro" id="IPR039425">
    <property type="entry name" value="RNA_pol_sigma-70-like"/>
</dbReference>
<dbReference type="GO" id="GO:0006352">
    <property type="term" value="P:DNA-templated transcription initiation"/>
    <property type="evidence" value="ECO:0007669"/>
    <property type="project" value="InterPro"/>
</dbReference>
<evidence type="ECO:0000256" key="4">
    <source>
        <dbReference type="ARBA" id="ARBA00023163"/>
    </source>
</evidence>
<proteinExistence type="inferred from homology"/>
<dbReference type="Gene3D" id="1.10.1740.10">
    <property type="match status" value="1"/>
</dbReference>
<dbReference type="InterPro" id="IPR036388">
    <property type="entry name" value="WH-like_DNA-bd_sf"/>
</dbReference>
<dbReference type="InterPro" id="IPR013325">
    <property type="entry name" value="RNA_pol_sigma_r2"/>
</dbReference>
<evidence type="ECO:0000259" key="6">
    <source>
        <dbReference type="Pfam" id="PF04542"/>
    </source>
</evidence>
<name>A0A401YMB4_9ACTN</name>
<keyword evidence="2" id="KW-0805">Transcription regulation</keyword>
<dbReference type="NCBIfam" id="TIGR02937">
    <property type="entry name" value="sigma70-ECF"/>
    <property type="match status" value="1"/>
</dbReference>
<evidence type="ECO:0000256" key="2">
    <source>
        <dbReference type="ARBA" id="ARBA00023015"/>
    </source>
</evidence>
<comment type="similarity">
    <text evidence="1">Belongs to the sigma-70 factor family. ECF subfamily.</text>
</comment>
<dbReference type="Pfam" id="PF04542">
    <property type="entry name" value="Sigma70_r2"/>
    <property type="match status" value="1"/>
</dbReference>
<accession>A0A401YMB4</accession>
<dbReference type="InterPro" id="IPR014284">
    <property type="entry name" value="RNA_pol_sigma-70_dom"/>
</dbReference>
<dbReference type="InterPro" id="IPR007627">
    <property type="entry name" value="RNA_pol_sigma70_r2"/>
</dbReference>
<keyword evidence="3" id="KW-0731">Sigma factor</keyword>
<dbReference type="AlphaFoldDB" id="A0A401YMB4"/>
<reference evidence="8 9" key="1">
    <citation type="submission" date="2018-12" db="EMBL/GenBank/DDBJ databases">
        <title>Draft genome sequence of Embleya hyalina NBRC 13850T.</title>
        <authorList>
            <person name="Komaki H."/>
            <person name="Hosoyama A."/>
            <person name="Kimura A."/>
            <person name="Ichikawa N."/>
            <person name="Tamura T."/>
        </authorList>
    </citation>
    <scope>NUCLEOTIDE SEQUENCE [LARGE SCALE GENOMIC DNA]</scope>
    <source>
        <strain evidence="8 9">NBRC 13850</strain>
    </source>
</reference>
<evidence type="ECO:0000313" key="9">
    <source>
        <dbReference type="Proteomes" id="UP000286931"/>
    </source>
</evidence>
<dbReference type="Gene3D" id="1.10.10.10">
    <property type="entry name" value="Winged helix-like DNA-binding domain superfamily/Winged helix DNA-binding domain"/>
    <property type="match status" value="1"/>
</dbReference>
<dbReference type="RefSeq" id="WP_174861378.1">
    <property type="nucleotide sequence ID" value="NZ_BIFH01000018.1"/>
</dbReference>
<dbReference type="SUPFAM" id="SSF88946">
    <property type="entry name" value="Sigma2 domain of RNA polymerase sigma factors"/>
    <property type="match status" value="1"/>
</dbReference>
<protein>
    <submittedName>
        <fullName evidence="8">Siderophore-interacting protein</fullName>
    </submittedName>
</protein>
<dbReference type="InterPro" id="IPR013249">
    <property type="entry name" value="RNA_pol_sigma70_r4_t2"/>
</dbReference>
<evidence type="ECO:0000256" key="1">
    <source>
        <dbReference type="ARBA" id="ARBA00010641"/>
    </source>
</evidence>
<gene>
    <name evidence="8" type="ORF">EHYA_03429</name>
</gene>
<comment type="caution">
    <text evidence="8">The sequence shown here is derived from an EMBL/GenBank/DDBJ whole genome shotgun (WGS) entry which is preliminary data.</text>
</comment>
<evidence type="ECO:0000259" key="7">
    <source>
        <dbReference type="Pfam" id="PF08281"/>
    </source>
</evidence>
<keyword evidence="4" id="KW-0804">Transcription</keyword>
<organism evidence="8 9">
    <name type="scientific">Embleya hyalina</name>
    <dbReference type="NCBI Taxonomy" id="516124"/>
    <lineage>
        <taxon>Bacteria</taxon>
        <taxon>Bacillati</taxon>
        <taxon>Actinomycetota</taxon>
        <taxon>Actinomycetes</taxon>
        <taxon>Kitasatosporales</taxon>
        <taxon>Streptomycetaceae</taxon>
        <taxon>Embleya</taxon>
    </lineage>
</organism>
<feature type="region of interest" description="Disordered" evidence="5">
    <location>
        <begin position="172"/>
        <end position="204"/>
    </location>
</feature>
<dbReference type="Proteomes" id="UP000286931">
    <property type="component" value="Unassembled WGS sequence"/>
</dbReference>
<sequence length="204" mass="23075">MTTKLRSRIRDGDDDAFAELFDLYARSVYNHAFRLTGDWSTAEDVVSLTFFEAWRLRRRLDAEGGSLRPWLLGIATNIVRNIRRATRRHAAAMSRLPPGGVLEDFSDEVASRIDDADMLAAVRLALDTLRRTEREVLALCVWSGCDYPTAARALGIPVGTVRSRLSRARRKLAAAAENREPLRRPGQVRERQPYPSKPLREGNE</sequence>
<dbReference type="GO" id="GO:0003677">
    <property type="term" value="F:DNA binding"/>
    <property type="evidence" value="ECO:0007669"/>
    <property type="project" value="InterPro"/>
</dbReference>
<dbReference type="Pfam" id="PF08281">
    <property type="entry name" value="Sigma70_r4_2"/>
    <property type="match status" value="1"/>
</dbReference>
<dbReference type="PANTHER" id="PTHR43133">
    <property type="entry name" value="RNA POLYMERASE ECF-TYPE SIGMA FACTO"/>
    <property type="match status" value="1"/>
</dbReference>
<dbReference type="SUPFAM" id="SSF88659">
    <property type="entry name" value="Sigma3 and sigma4 domains of RNA polymerase sigma factors"/>
    <property type="match status" value="1"/>
</dbReference>
<evidence type="ECO:0000256" key="3">
    <source>
        <dbReference type="ARBA" id="ARBA00023082"/>
    </source>
</evidence>